<sequence length="159" mass="17385">MEAMEGRIVELIQSLAAKVEGVSTMSARLDTIDNKLAQHGNQLEKMQVKVDLSMTSFGQVQMDQVVMAKAMKATANQASPLASPTSEPPLLDTPPRASTSKAPTPPPKLVYYLRLYDPTLSVSFLLSQFIKGLKEELCFSVLAQLPEDVNQAYRVALAF</sequence>
<feature type="region of interest" description="Disordered" evidence="1">
    <location>
        <begin position="76"/>
        <end position="103"/>
    </location>
</feature>
<evidence type="ECO:0000313" key="3">
    <source>
        <dbReference type="Proteomes" id="UP000026961"/>
    </source>
</evidence>
<feature type="compositionally biased region" description="Polar residues" evidence="1">
    <location>
        <begin position="76"/>
        <end position="85"/>
    </location>
</feature>
<evidence type="ECO:0000313" key="2">
    <source>
        <dbReference type="EnsemblPlants" id="OGLUM06G00560.1"/>
    </source>
</evidence>
<dbReference type="STRING" id="40148.A0A0E0A408"/>
<dbReference type="EnsemblPlants" id="OGLUM06G00560.1">
    <property type="protein sequence ID" value="OGLUM06G00560.1"/>
    <property type="gene ID" value="OGLUM06G00560"/>
</dbReference>
<dbReference type="Proteomes" id="UP000026961">
    <property type="component" value="Chromosome 6"/>
</dbReference>
<organism evidence="2">
    <name type="scientific">Oryza glumipatula</name>
    <dbReference type="NCBI Taxonomy" id="40148"/>
    <lineage>
        <taxon>Eukaryota</taxon>
        <taxon>Viridiplantae</taxon>
        <taxon>Streptophyta</taxon>
        <taxon>Embryophyta</taxon>
        <taxon>Tracheophyta</taxon>
        <taxon>Spermatophyta</taxon>
        <taxon>Magnoliopsida</taxon>
        <taxon>Liliopsida</taxon>
        <taxon>Poales</taxon>
        <taxon>Poaceae</taxon>
        <taxon>BOP clade</taxon>
        <taxon>Oryzoideae</taxon>
        <taxon>Oryzeae</taxon>
        <taxon>Oryzinae</taxon>
        <taxon>Oryza</taxon>
    </lineage>
</organism>
<dbReference type="HOGENOM" id="CLU_1663485_0_0_1"/>
<reference evidence="2" key="1">
    <citation type="submission" date="2015-04" db="UniProtKB">
        <authorList>
            <consortium name="EnsemblPlants"/>
        </authorList>
    </citation>
    <scope>IDENTIFICATION</scope>
</reference>
<dbReference type="Gramene" id="OGLUM06G00560.1">
    <property type="protein sequence ID" value="OGLUM06G00560.1"/>
    <property type="gene ID" value="OGLUM06G00560"/>
</dbReference>
<evidence type="ECO:0000256" key="1">
    <source>
        <dbReference type="SAM" id="MobiDB-lite"/>
    </source>
</evidence>
<protein>
    <submittedName>
        <fullName evidence="2">Uncharacterized protein</fullName>
    </submittedName>
</protein>
<dbReference type="AlphaFoldDB" id="A0A0E0A408"/>
<name>A0A0E0A408_9ORYZ</name>
<proteinExistence type="predicted"/>
<keyword evidence="3" id="KW-1185">Reference proteome</keyword>
<accession>A0A0E0A408</accession>
<reference evidence="2" key="2">
    <citation type="submission" date="2018-05" db="EMBL/GenBank/DDBJ databases">
        <title>OgluRS3 (Oryza glumaepatula Reference Sequence Version 3).</title>
        <authorList>
            <person name="Zhang J."/>
            <person name="Kudrna D."/>
            <person name="Lee S."/>
            <person name="Talag J."/>
            <person name="Welchert J."/>
            <person name="Wing R.A."/>
        </authorList>
    </citation>
    <scope>NUCLEOTIDE SEQUENCE [LARGE SCALE GENOMIC DNA]</scope>
</reference>